<organism evidence="1">
    <name type="scientific">marine sediment metagenome</name>
    <dbReference type="NCBI Taxonomy" id="412755"/>
    <lineage>
        <taxon>unclassified sequences</taxon>
        <taxon>metagenomes</taxon>
        <taxon>ecological metagenomes</taxon>
    </lineage>
</organism>
<evidence type="ECO:0000313" key="1">
    <source>
        <dbReference type="EMBL" id="KKK96957.1"/>
    </source>
</evidence>
<dbReference type="AlphaFoldDB" id="A0A0F8ZSX2"/>
<dbReference type="EMBL" id="LAZR01046257">
    <property type="protein sequence ID" value="KKK96957.1"/>
    <property type="molecule type" value="Genomic_DNA"/>
</dbReference>
<accession>A0A0F8ZSX2</accession>
<proteinExistence type="predicted"/>
<reference evidence="1" key="1">
    <citation type="journal article" date="2015" name="Nature">
        <title>Complex archaea that bridge the gap between prokaryotes and eukaryotes.</title>
        <authorList>
            <person name="Spang A."/>
            <person name="Saw J.H."/>
            <person name="Jorgensen S.L."/>
            <person name="Zaremba-Niedzwiedzka K."/>
            <person name="Martijn J."/>
            <person name="Lind A.E."/>
            <person name="van Eijk R."/>
            <person name="Schleper C."/>
            <person name="Guy L."/>
            <person name="Ettema T.J."/>
        </authorList>
    </citation>
    <scope>NUCLEOTIDE SEQUENCE</scope>
</reference>
<name>A0A0F8ZSX2_9ZZZZ</name>
<protein>
    <submittedName>
        <fullName evidence="1">Uncharacterized protein</fullName>
    </submittedName>
</protein>
<sequence length="72" mass="8173">MSDNNTNNPLISILEKKQNRKIRLVLKNGFSYLTENLKVVNNDSVIFTDKLSNEMMVCISEIVQVMEVGNGK</sequence>
<gene>
    <name evidence="1" type="ORF">LCGC14_2657540</name>
</gene>
<comment type="caution">
    <text evidence="1">The sequence shown here is derived from an EMBL/GenBank/DDBJ whole genome shotgun (WGS) entry which is preliminary data.</text>
</comment>